<dbReference type="KEGG" id="pdis:D8B20_20810"/>
<dbReference type="AlphaFoldDB" id="A0A518XJK0"/>
<organism evidence="2 3">
    <name type="scientific">Candidatus Pantoea soli</name>
    <dbReference type="NCBI Taxonomy" id="3098669"/>
    <lineage>
        <taxon>Bacteria</taxon>
        <taxon>Pseudomonadati</taxon>
        <taxon>Pseudomonadota</taxon>
        <taxon>Gammaproteobacteria</taxon>
        <taxon>Enterobacterales</taxon>
        <taxon>Erwiniaceae</taxon>
        <taxon>Pantoea</taxon>
    </lineage>
</organism>
<dbReference type="GO" id="GO:0050660">
    <property type="term" value="F:flavin adenine dinucleotide binding"/>
    <property type="evidence" value="ECO:0007669"/>
    <property type="project" value="TreeGrafter"/>
</dbReference>
<accession>A0A518XJK0</accession>
<dbReference type="OrthoDB" id="178899at2"/>
<keyword evidence="1" id="KW-0560">Oxidoreductase</keyword>
<evidence type="ECO:0000313" key="2">
    <source>
        <dbReference type="EMBL" id="QDY44363.1"/>
    </source>
</evidence>
<dbReference type="Pfam" id="PF13738">
    <property type="entry name" value="Pyr_redox_3"/>
    <property type="match status" value="1"/>
</dbReference>
<dbReference type="Gene3D" id="3.50.50.60">
    <property type="entry name" value="FAD/NAD(P)-binding domain"/>
    <property type="match status" value="2"/>
</dbReference>
<evidence type="ECO:0000256" key="1">
    <source>
        <dbReference type="ARBA" id="ARBA00023002"/>
    </source>
</evidence>
<reference evidence="2 3" key="1">
    <citation type="submission" date="2018-10" db="EMBL/GenBank/DDBJ databases">
        <title>Genome Sequencing of Pantoea dispersa DSM 32899.</title>
        <authorList>
            <person name="Nawrath M."/>
            <person name="Ottenheim C."/>
            <person name="Wilm A."/>
            <person name="Zimmermann W."/>
            <person name="Wu J.C."/>
        </authorList>
    </citation>
    <scope>NUCLEOTIDE SEQUENCE [LARGE SCALE GENOMIC DNA]</scope>
    <source>
        <strain evidence="2 3">DSM 32899</strain>
        <plasmid evidence="2 3">unnamed2</plasmid>
    </source>
</reference>
<dbReference type="PANTHER" id="PTHR43539:SF89">
    <property type="entry name" value="NAD(P)-BINDING DOMAIN-CONTAINING PROTEIN"/>
    <property type="match status" value="1"/>
</dbReference>
<gene>
    <name evidence="2" type="ORF">D8B20_20810</name>
</gene>
<geneLocation type="plasmid" evidence="2 3">
    <name>unnamed2</name>
</geneLocation>
<proteinExistence type="predicted"/>
<dbReference type="SUPFAM" id="SSF51905">
    <property type="entry name" value="FAD/NAD(P)-binding domain"/>
    <property type="match status" value="1"/>
</dbReference>
<dbReference type="EMBL" id="CP032704">
    <property type="protein sequence ID" value="QDY44363.1"/>
    <property type="molecule type" value="Genomic_DNA"/>
</dbReference>
<evidence type="ECO:0000313" key="3">
    <source>
        <dbReference type="Proteomes" id="UP000319411"/>
    </source>
</evidence>
<sequence length="374" mass="41813">MTEHKDVIIVGAGPAGVGMASLLRRIGVENMLVIDRYEVGASFVRWPQETRFITPSFYSNPFGQIDLNAVNPASSPALSAGVEHLDGTAYAKYLQEVLRDSGAEALTSTHIVEVSLTQKGSFRLFSSSGQKWVTPVLIWATGEYQFPDKNVFEGAEHCLHYSRVNSWRDFKQDDYVIIGGYESAVDAAINLLEQGCRVKLLTRSAPWANNHIADPSISLSPWTRQRLQQVMDNRYFEIYEDADVTSVLKTSSPDGGYRIHTANGRAWCSHQRPILGTGFLCGGGARQLAPFFDWNAAGFPLLTPEDASTRFPGLYLVGPQVRHEQHIYCFIYKFRERFAVVAKAVAQQLNLPLRDDDLKLLTEDICCQDDRCHC</sequence>
<dbReference type="GO" id="GO:0004497">
    <property type="term" value="F:monooxygenase activity"/>
    <property type="evidence" value="ECO:0007669"/>
    <property type="project" value="TreeGrafter"/>
</dbReference>
<dbReference type="RefSeq" id="WP_145891881.1">
    <property type="nucleotide sequence ID" value="NZ_CP032704.1"/>
</dbReference>
<dbReference type="Proteomes" id="UP000319411">
    <property type="component" value="Plasmid unnamed2"/>
</dbReference>
<dbReference type="PANTHER" id="PTHR43539">
    <property type="entry name" value="FLAVIN-BINDING MONOOXYGENASE-LIKE PROTEIN (AFU_ORTHOLOGUE AFUA_4G09220)"/>
    <property type="match status" value="1"/>
</dbReference>
<keyword evidence="2" id="KW-0614">Plasmid</keyword>
<dbReference type="InterPro" id="IPR036188">
    <property type="entry name" value="FAD/NAD-bd_sf"/>
</dbReference>
<keyword evidence="3" id="KW-1185">Reference proteome</keyword>
<dbReference type="PRINTS" id="PR00469">
    <property type="entry name" value="PNDRDTASEII"/>
</dbReference>
<dbReference type="PRINTS" id="PR00368">
    <property type="entry name" value="FADPNR"/>
</dbReference>
<dbReference type="InterPro" id="IPR050982">
    <property type="entry name" value="Auxin_biosynth/cation_transpt"/>
</dbReference>
<name>A0A518XJK0_9GAMM</name>
<protein>
    <submittedName>
        <fullName evidence="2">Thioredoxin reductase</fullName>
    </submittedName>
</protein>